<sequence>MNSFYVPNSPRSGVGIPTSRLTFLSREYNLDSYKFCTLATEHDAKKAGSEVVKQVESPLLSGLIYPRLQALYEQYLPWGSIFSLEVWISARSSSMRSCTCRD</sequence>
<protein>
    <submittedName>
        <fullName evidence="1">Uncharacterized protein</fullName>
    </submittedName>
</protein>
<name>A0AAD4C899_BOLED</name>
<dbReference type="Proteomes" id="UP001194468">
    <property type="component" value="Unassembled WGS sequence"/>
</dbReference>
<reference evidence="1" key="2">
    <citation type="journal article" date="2020" name="Nat. Commun.">
        <title>Large-scale genome sequencing of mycorrhizal fungi provides insights into the early evolution of symbiotic traits.</title>
        <authorList>
            <person name="Miyauchi S."/>
            <person name="Kiss E."/>
            <person name="Kuo A."/>
            <person name="Drula E."/>
            <person name="Kohler A."/>
            <person name="Sanchez-Garcia M."/>
            <person name="Morin E."/>
            <person name="Andreopoulos B."/>
            <person name="Barry K.W."/>
            <person name="Bonito G."/>
            <person name="Buee M."/>
            <person name="Carver A."/>
            <person name="Chen C."/>
            <person name="Cichocki N."/>
            <person name="Clum A."/>
            <person name="Culley D."/>
            <person name="Crous P.W."/>
            <person name="Fauchery L."/>
            <person name="Girlanda M."/>
            <person name="Hayes R.D."/>
            <person name="Keri Z."/>
            <person name="LaButti K."/>
            <person name="Lipzen A."/>
            <person name="Lombard V."/>
            <person name="Magnuson J."/>
            <person name="Maillard F."/>
            <person name="Murat C."/>
            <person name="Nolan M."/>
            <person name="Ohm R.A."/>
            <person name="Pangilinan J."/>
            <person name="Pereira M.F."/>
            <person name="Perotto S."/>
            <person name="Peter M."/>
            <person name="Pfister S."/>
            <person name="Riley R."/>
            <person name="Sitrit Y."/>
            <person name="Stielow J.B."/>
            <person name="Szollosi G."/>
            <person name="Zifcakova L."/>
            <person name="Stursova M."/>
            <person name="Spatafora J.W."/>
            <person name="Tedersoo L."/>
            <person name="Vaario L.M."/>
            <person name="Yamada A."/>
            <person name="Yan M."/>
            <person name="Wang P."/>
            <person name="Xu J."/>
            <person name="Bruns T."/>
            <person name="Baldrian P."/>
            <person name="Vilgalys R."/>
            <person name="Dunand C."/>
            <person name="Henrissat B."/>
            <person name="Grigoriev I.V."/>
            <person name="Hibbett D."/>
            <person name="Nagy L.G."/>
            <person name="Martin F.M."/>
        </authorList>
    </citation>
    <scope>NUCLEOTIDE SEQUENCE</scope>
    <source>
        <strain evidence="1">BED1</strain>
    </source>
</reference>
<dbReference type="EMBL" id="WHUW01000001">
    <property type="protein sequence ID" value="KAF8452102.1"/>
    <property type="molecule type" value="Genomic_DNA"/>
</dbReference>
<proteinExistence type="predicted"/>
<evidence type="ECO:0000313" key="1">
    <source>
        <dbReference type="EMBL" id="KAF8452102.1"/>
    </source>
</evidence>
<gene>
    <name evidence="1" type="ORF">L210DRAFT_3517033</name>
</gene>
<keyword evidence="2" id="KW-1185">Reference proteome</keyword>
<accession>A0AAD4C899</accession>
<reference evidence="1" key="1">
    <citation type="submission" date="2019-10" db="EMBL/GenBank/DDBJ databases">
        <authorList>
            <consortium name="DOE Joint Genome Institute"/>
            <person name="Kuo A."/>
            <person name="Miyauchi S."/>
            <person name="Kiss E."/>
            <person name="Drula E."/>
            <person name="Kohler A."/>
            <person name="Sanchez-Garcia M."/>
            <person name="Andreopoulos B."/>
            <person name="Barry K.W."/>
            <person name="Bonito G."/>
            <person name="Buee M."/>
            <person name="Carver A."/>
            <person name="Chen C."/>
            <person name="Cichocki N."/>
            <person name="Clum A."/>
            <person name="Culley D."/>
            <person name="Crous P.W."/>
            <person name="Fauchery L."/>
            <person name="Girlanda M."/>
            <person name="Hayes R."/>
            <person name="Keri Z."/>
            <person name="LaButti K."/>
            <person name="Lipzen A."/>
            <person name="Lombard V."/>
            <person name="Magnuson J."/>
            <person name="Maillard F."/>
            <person name="Morin E."/>
            <person name="Murat C."/>
            <person name="Nolan M."/>
            <person name="Ohm R."/>
            <person name="Pangilinan J."/>
            <person name="Pereira M."/>
            <person name="Perotto S."/>
            <person name="Peter M."/>
            <person name="Riley R."/>
            <person name="Sitrit Y."/>
            <person name="Stielow B."/>
            <person name="Szollosi G."/>
            <person name="Zifcakova L."/>
            <person name="Stursova M."/>
            <person name="Spatafora J.W."/>
            <person name="Tedersoo L."/>
            <person name="Vaario L.-M."/>
            <person name="Yamada A."/>
            <person name="Yan M."/>
            <person name="Wang P."/>
            <person name="Xu J."/>
            <person name="Bruns T."/>
            <person name="Baldrian P."/>
            <person name="Vilgalys R."/>
            <person name="Henrissat B."/>
            <person name="Grigoriev I.V."/>
            <person name="Hibbett D."/>
            <person name="Nagy L.G."/>
            <person name="Martin F.M."/>
        </authorList>
    </citation>
    <scope>NUCLEOTIDE SEQUENCE</scope>
    <source>
        <strain evidence="1">BED1</strain>
    </source>
</reference>
<dbReference type="Gene3D" id="3.40.50.620">
    <property type="entry name" value="HUPs"/>
    <property type="match status" value="1"/>
</dbReference>
<dbReference type="AlphaFoldDB" id="A0AAD4C899"/>
<dbReference type="InterPro" id="IPR014729">
    <property type="entry name" value="Rossmann-like_a/b/a_fold"/>
</dbReference>
<organism evidence="1 2">
    <name type="scientific">Boletus edulis BED1</name>
    <dbReference type="NCBI Taxonomy" id="1328754"/>
    <lineage>
        <taxon>Eukaryota</taxon>
        <taxon>Fungi</taxon>
        <taxon>Dikarya</taxon>
        <taxon>Basidiomycota</taxon>
        <taxon>Agaricomycotina</taxon>
        <taxon>Agaricomycetes</taxon>
        <taxon>Agaricomycetidae</taxon>
        <taxon>Boletales</taxon>
        <taxon>Boletineae</taxon>
        <taxon>Boletaceae</taxon>
        <taxon>Boletoideae</taxon>
        <taxon>Boletus</taxon>
    </lineage>
</organism>
<evidence type="ECO:0000313" key="2">
    <source>
        <dbReference type="Proteomes" id="UP001194468"/>
    </source>
</evidence>
<comment type="caution">
    <text evidence="1">The sequence shown here is derived from an EMBL/GenBank/DDBJ whole genome shotgun (WGS) entry which is preliminary data.</text>
</comment>